<dbReference type="OrthoDB" id="408964at2759"/>
<evidence type="ECO:0000256" key="3">
    <source>
        <dbReference type="ARBA" id="ARBA00022741"/>
    </source>
</evidence>
<dbReference type="InterPro" id="IPR008271">
    <property type="entry name" value="Ser/Thr_kinase_AS"/>
</dbReference>
<dbReference type="InterPro" id="IPR000719">
    <property type="entry name" value="Prot_kinase_dom"/>
</dbReference>
<dbReference type="Proteomes" id="UP000006671">
    <property type="component" value="Unassembled WGS sequence"/>
</dbReference>
<dbReference type="InParanoid" id="D2UYW0"/>
<evidence type="ECO:0000259" key="11">
    <source>
        <dbReference type="PROSITE" id="PS50011"/>
    </source>
</evidence>
<dbReference type="FunFam" id="1.10.510.10:FF:000571">
    <property type="entry name" value="Maternal embryonic leucine zipper kinase"/>
    <property type="match status" value="1"/>
</dbReference>
<dbReference type="InterPro" id="IPR017441">
    <property type="entry name" value="Protein_kinase_ATP_BS"/>
</dbReference>
<evidence type="ECO:0000256" key="10">
    <source>
        <dbReference type="RuleBase" id="RU000304"/>
    </source>
</evidence>
<keyword evidence="1 10" id="KW-0723">Serine/threonine-protein kinase</keyword>
<feature type="domain" description="Protein kinase" evidence="11">
    <location>
        <begin position="37"/>
        <end position="291"/>
    </location>
</feature>
<feature type="active site" description="Proton acceptor" evidence="6">
    <location>
        <position position="161"/>
    </location>
</feature>
<dbReference type="EMBL" id="GG738846">
    <property type="protein sequence ID" value="EFC49845.1"/>
    <property type="molecule type" value="Genomic_DNA"/>
</dbReference>
<dbReference type="GeneID" id="8852681"/>
<evidence type="ECO:0000256" key="5">
    <source>
        <dbReference type="ARBA" id="ARBA00022840"/>
    </source>
</evidence>
<name>D2UYW0_NAEGR</name>
<keyword evidence="4" id="KW-0418">Kinase</keyword>
<evidence type="ECO:0000256" key="4">
    <source>
        <dbReference type="ARBA" id="ARBA00022777"/>
    </source>
</evidence>
<evidence type="ECO:0000256" key="7">
    <source>
        <dbReference type="PIRSR" id="PIRSR630616-2"/>
    </source>
</evidence>
<dbReference type="OMA" id="MNRSKKQ"/>
<keyword evidence="5 7" id="KW-0067">ATP-binding</keyword>
<dbReference type="GO" id="GO:0004674">
    <property type="term" value="F:protein serine/threonine kinase activity"/>
    <property type="evidence" value="ECO:0007669"/>
    <property type="project" value="UniProtKB-KW"/>
</dbReference>
<organism evidence="13">
    <name type="scientific">Naegleria gruberi</name>
    <name type="common">Amoeba</name>
    <dbReference type="NCBI Taxonomy" id="5762"/>
    <lineage>
        <taxon>Eukaryota</taxon>
        <taxon>Discoba</taxon>
        <taxon>Heterolobosea</taxon>
        <taxon>Tetramitia</taxon>
        <taxon>Eutetramitia</taxon>
        <taxon>Vahlkampfiidae</taxon>
        <taxon>Naegleria</taxon>
    </lineage>
</organism>
<dbReference type="SUPFAM" id="SSF56112">
    <property type="entry name" value="Protein kinase-like (PK-like)"/>
    <property type="match status" value="1"/>
</dbReference>
<dbReference type="VEuPathDB" id="AmoebaDB:NAEGRDRAFT_29554"/>
<dbReference type="PROSITE" id="PS00107">
    <property type="entry name" value="PROTEIN_KINASE_ATP"/>
    <property type="match status" value="1"/>
</dbReference>
<dbReference type="PIRSF" id="PIRSF000654">
    <property type="entry name" value="Integrin-linked_kinase"/>
    <property type="match status" value="1"/>
</dbReference>
<dbReference type="STRING" id="5762.D2UYW0"/>
<dbReference type="PROSITE" id="PS50011">
    <property type="entry name" value="PROTEIN_KINASE_DOM"/>
    <property type="match status" value="1"/>
</dbReference>
<dbReference type="PANTHER" id="PTHR24350">
    <property type="entry name" value="SERINE/THREONINE-PROTEIN KINASE IAL-RELATED"/>
    <property type="match status" value="1"/>
</dbReference>
<dbReference type="InterPro" id="IPR030616">
    <property type="entry name" value="Aur-like"/>
</dbReference>
<dbReference type="KEGG" id="ngr:NAEGRDRAFT_29554"/>
<feature type="binding site" evidence="9">
    <location>
        <position position="68"/>
    </location>
    <ligand>
        <name>ATP</name>
        <dbReference type="ChEBI" id="CHEBI:30616"/>
    </ligand>
</feature>
<evidence type="ECO:0000256" key="6">
    <source>
        <dbReference type="PIRSR" id="PIRSR630616-1"/>
    </source>
</evidence>
<feature type="non-terminal residue" evidence="12">
    <location>
        <position position="292"/>
    </location>
</feature>
<evidence type="ECO:0000256" key="2">
    <source>
        <dbReference type="ARBA" id="ARBA00022679"/>
    </source>
</evidence>
<feature type="binding site" evidence="7">
    <location>
        <position position="67"/>
    </location>
    <ligand>
        <name>ATP</name>
        <dbReference type="ChEBI" id="CHEBI:30616"/>
    </ligand>
</feature>
<dbReference type="RefSeq" id="XP_002682589.1">
    <property type="nucleotide sequence ID" value="XM_002682543.1"/>
</dbReference>
<evidence type="ECO:0000313" key="12">
    <source>
        <dbReference type="EMBL" id="EFC49845.1"/>
    </source>
</evidence>
<dbReference type="GO" id="GO:0005524">
    <property type="term" value="F:ATP binding"/>
    <property type="evidence" value="ECO:0007669"/>
    <property type="project" value="UniProtKB-UniRule"/>
</dbReference>
<dbReference type="AlphaFoldDB" id="D2UYW0"/>
<feature type="binding site" evidence="7">
    <location>
        <position position="180"/>
    </location>
    <ligand>
        <name>ATP</name>
        <dbReference type="ChEBI" id="CHEBI:30616"/>
    </ligand>
</feature>
<evidence type="ECO:0000256" key="1">
    <source>
        <dbReference type="ARBA" id="ARBA00022527"/>
    </source>
</evidence>
<dbReference type="SMART" id="SM00220">
    <property type="entry name" value="S_TKc"/>
    <property type="match status" value="1"/>
</dbReference>
<proteinExistence type="inferred from homology"/>
<feature type="cross-link" description="Glycyl lysine isopeptide (Lys-Gly) (interchain with G-Cter in SUMO2)" evidence="8">
    <location>
        <position position="163"/>
    </location>
</feature>
<dbReference type="FunFam" id="3.30.200.20:FF:000042">
    <property type="entry name" value="Aurora kinase A"/>
    <property type="match status" value="1"/>
</dbReference>
<gene>
    <name evidence="12" type="ORF">NAEGRDRAFT_29554</name>
</gene>
<evidence type="ECO:0000313" key="13">
    <source>
        <dbReference type="Proteomes" id="UP000006671"/>
    </source>
</evidence>
<dbReference type="Pfam" id="PF00069">
    <property type="entry name" value="Pkinase"/>
    <property type="match status" value="1"/>
</dbReference>
<protein>
    <submittedName>
        <fullName evidence="12">Predicted protein</fullName>
    </submittedName>
</protein>
<evidence type="ECO:0000256" key="8">
    <source>
        <dbReference type="PIRSR" id="PIRSR630616-3"/>
    </source>
</evidence>
<comment type="similarity">
    <text evidence="10">Belongs to the protein kinase superfamily.</text>
</comment>
<keyword evidence="3 7" id="KW-0547">Nucleotide-binding</keyword>
<reference evidence="12 13" key="1">
    <citation type="journal article" date="2010" name="Cell">
        <title>The genome of Naegleria gruberi illuminates early eukaryotic versatility.</title>
        <authorList>
            <person name="Fritz-Laylin L.K."/>
            <person name="Prochnik S.E."/>
            <person name="Ginger M.L."/>
            <person name="Dacks J.B."/>
            <person name="Carpenter M.L."/>
            <person name="Field M.C."/>
            <person name="Kuo A."/>
            <person name="Paredez A."/>
            <person name="Chapman J."/>
            <person name="Pham J."/>
            <person name="Shu S."/>
            <person name="Neupane R."/>
            <person name="Cipriano M."/>
            <person name="Mancuso J."/>
            <person name="Tu H."/>
            <person name="Salamov A."/>
            <person name="Lindquist E."/>
            <person name="Shapiro H."/>
            <person name="Lucas S."/>
            <person name="Grigoriev I.V."/>
            <person name="Cande W.Z."/>
            <person name="Fulton C."/>
            <person name="Rokhsar D.S."/>
            <person name="Dawson S.C."/>
        </authorList>
    </citation>
    <scope>NUCLEOTIDE SEQUENCE [LARGE SCALE GENOMIC DNA]</scope>
    <source>
        <strain evidence="12 13">NEG-M</strain>
    </source>
</reference>
<dbReference type="Gene3D" id="1.10.510.10">
    <property type="entry name" value="Transferase(Phosphotransferase) domain 1"/>
    <property type="match status" value="1"/>
</dbReference>
<evidence type="ECO:0000256" key="9">
    <source>
        <dbReference type="PROSITE-ProRule" id="PRU10141"/>
    </source>
</evidence>
<sequence length="292" mass="33636">MSQDSSGLKQSNGNTKDPLVVKLEANKLRLGCTRDDYRTLQIIGKGSFGHVFLAYSIHGNQPHVAIKKIDKELLLNDYNVDRLNSEITIHLNMNHENIVELYLYFEQNNSYYLVMEYCKGGDMYKFLKKQKTFNEAQSKHYLTQIVNALIYLQSFGVVHRDLKLSNILLTEDQQQIKLSDFGLSTKLDSVDGEQSTILGTPNYMAYEIVNKMNYGMKVDNWALGCILFTFLVGESPFDEGSRTQTFDKIRKLDYKIPDFVSKNARDLIEKLLHPDPTKRISLIECKSHPFLR</sequence>
<keyword evidence="2" id="KW-0808">Transferase</keyword>
<accession>D2UYW0</accession>
<dbReference type="eggNOG" id="KOG0575">
    <property type="taxonomic scope" value="Eukaryota"/>
</dbReference>
<dbReference type="PROSITE" id="PS00108">
    <property type="entry name" value="PROTEIN_KINASE_ST"/>
    <property type="match status" value="1"/>
</dbReference>
<keyword evidence="13" id="KW-1185">Reference proteome</keyword>
<dbReference type="InterPro" id="IPR011009">
    <property type="entry name" value="Kinase-like_dom_sf"/>
</dbReference>